<keyword evidence="6 13" id="KW-1133">Transmembrane helix</keyword>
<dbReference type="InterPro" id="IPR044021">
    <property type="entry name" value="CrtO"/>
</dbReference>
<reference evidence="15" key="1">
    <citation type="submission" date="2015-10" db="EMBL/GenBank/DDBJ databases">
        <title>Genome of Paenibacillus bovis sp. nov.</title>
        <authorList>
            <person name="Wu Z."/>
            <person name="Gao C."/>
            <person name="Liu Z."/>
            <person name="Zheng H."/>
        </authorList>
    </citation>
    <scope>NUCLEOTIDE SEQUENCE [LARGE SCALE GENOMIC DNA]</scope>
    <source>
        <strain evidence="15">BD3526</strain>
    </source>
</reference>
<dbReference type="EMBL" id="CP013023">
    <property type="protein sequence ID" value="ANF95639.1"/>
    <property type="molecule type" value="Genomic_DNA"/>
</dbReference>
<comment type="subcellular location">
    <subcellularLocation>
        <location evidence="1">Cell membrane</location>
        <topology evidence="1">Single-pass membrane protein</topology>
    </subcellularLocation>
</comment>
<keyword evidence="5" id="KW-0732">Signal</keyword>
<accession>A0A172ZDN7</accession>
<keyword evidence="7 13" id="KW-0472">Membrane</keyword>
<keyword evidence="8" id="KW-0012">Acyltransferase</keyword>
<dbReference type="RefSeq" id="WP_060532758.1">
    <property type="nucleotide sequence ID" value="NZ_CP013023.1"/>
</dbReference>
<dbReference type="OrthoDB" id="3783432at2"/>
<evidence type="ECO:0000256" key="7">
    <source>
        <dbReference type="ARBA" id="ARBA00023136"/>
    </source>
</evidence>
<comment type="similarity">
    <text evidence="10">Belongs to the acyltransferase CrtO family.</text>
</comment>
<dbReference type="GO" id="GO:0005886">
    <property type="term" value="C:plasma membrane"/>
    <property type="evidence" value="ECO:0007669"/>
    <property type="project" value="UniProtKB-SubCell"/>
</dbReference>
<reference evidence="14 15" key="2">
    <citation type="journal article" date="2016" name="Int. J. Syst. Evol. Microbiol.">
        <title>Paenibacillus bovis sp. nov., isolated from raw yak (Bos grunniens) milk.</title>
        <authorList>
            <person name="Gao C."/>
            <person name="Han J."/>
            <person name="Liu Z."/>
            <person name="Xu X."/>
            <person name="Hang F."/>
            <person name="Wu Z."/>
        </authorList>
    </citation>
    <scope>NUCLEOTIDE SEQUENCE [LARGE SCALE GENOMIC DNA]</scope>
    <source>
        <strain evidence="14 15">BD3526</strain>
    </source>
</reference>
<evidence type="ECO:0000256" key="4">
    <source>
        <dbReference type="ARBA" id="ARBA00022692"/>
    </source>
</evidence>
<evidence type="ECO:0000256" key="8">
    <source>
        <dbReference type="ARBA" id="ARBA00023315"/>
    </source>
</evidence>
<keyword evidence="4 13" id="KW-0812">Transmembrane</keyword>
<evidence type="ECO:0000256" key="5">
    <source>
        <dbReference type="ARBA" id="ARBA00022729"/>
    </source>
</evidence>
<dbReference type="UniPathway" id="UPA00029">
    <property type="reaction ID" value="UER00560"/>
</dbReference>
<dbReference type="GO" id="GO:0016746">
    <property type="term" value="F:acyltransferase activity"/>
    <property type="evidence" value="ECO:0007669"/>
    <property type="project" value="UniProtKB-KW"/>
</dbReference>
<feature type="transmembrane region" description="Helical" evidence="13">
    <location>
        <begin position="122"/>
        <end position="140"/>
    </location>
</feature>
<keyword evidence="3" id="KW-0808">Transferase</keyword>
<evidence type="ECO:0000256" key="11">
    <source>
        <dbReference type="ARBA" id="ARBA00023667"/>
    </source>
</evidence>
<sequence length="173" mass="20358">MSSFIVWMIVINTLFWLVCCLGTAHVVRFLPKSWYEKNDWFFAEHSFEKKLYKKIRLDRWKDKLPEGGGLWKFQKKELHETLTLEYTDRFILETKYGEVGHWCMAVLGFACIWVNPSSYANVALICAIVNVIVQIPFCLIQRYNRPRLIRLRSRLARKNTQSHTTKPQTGAGV</sequence>
<evidence type="ECO:0000256" key="9">
    <source>
        <dbReference type="ARBA" id="ARBA00023588"/>
    </source>
</evidence>
<feature type="transmembrane region" description="Helical" evidence="13">
    <location>
        <begin position="6"/>
        <end position="27"/>
    </location>
</feature>
<evidence type="ECO:0000256" key="2">
    <source>
        <dbReference type="ARBA" id="ARBA00022475"/>
    </source>
</evidence>
<comment type="function">
    <text evidence="12">Catalyzes the acylation of glycosyl-4,4'-diaponeurosporenoate, i.e. the esterification of glucose at the C6'' position with the carboxyl group of the C(15) fatty acid 12-methyltetradecanoic acid, to yield staphyloxanthin. This is the last step in the biosynthesis of this orange pigment, present in most staphylococci strains.</text>
</comment>
<dbReference type="STRING" id="1616788.AR543_06250"/>
<dbReference type="Proteomes" id="UP000078148">
    <property type="component" value="Chromosome"/>
</dbReference>
<evidence type="ECO:0000256" key="12">
    <source>
        <dbReference type="ARBA" id="ARBA00025324"/>
    </source>
</evidence>
<dbReference type="Pfam" id="PF18927">
    <property type="entry name" value="CrtO"/>
    <property type="match status" value="1"/>
</dbReference>
<proteinExistence type="inferred from homology"/>
<evidence type="ECO:0000256" key="1">
    <source>
        <dbReference type="ARBA" id="ARBA00004162"/>
    </source>
</evidence>
<name>A0A172ZDN7_9BACL</name>
<evidence type="ECO:0000313" key="15">
    <source>
        <dbReference type="Proteomes" id="UP000078148"/>
    </source>
</evidence>
<comment type="pathway">
    <text evidence="9">Carotenoid biosynthesis; staphyloxanthin biosynthesis; staphyloxanthin from farnesyl diphosphate: step 5/5.</text>
</comment>
<protein>
    <recommendedName>
        <fullName evidence="11">Glycosyl-4,4'-diaponeurosporenoate acyltransferase</fullName>
    </recommendedName>
</protein>
<evidence type="ECO:0000256" key="10">
    <source>
        <dbReference type="ARBA" id="ARBA00023603"/>
    </source>
</evidence>
<evidence type="ECO:0000256" key="6">
    <source>
        <dbReference type="ARBA" id="ARBA00022989"/>
    </source>
</evidence>
<dbReference type="KEGG" id="pbv:AR543_06250"/>
<evidence type="ECO:0000256" key="13">
    <source>
        <dbReference type="SAM" id="Phobius"/>
    </source>
</evidence>
<dbReference type="AlphaFoldDB" id="A0A172ZDN7"/>
<keyword evidence="15" id="KW-1185">Reference proteome</keyword>
<keyword evidence="2" id="KW-1003">Cell membrane</keyword>
<gene>
    <name evidence="14" type="ORF">AR543_06250</name>
</gene>
<evidence type="ECO:0000256" key="3">
    <source>
        <dbReference type="ARBA" id="ARBA00022679"/>
    </source>
</evidence>
<evidence type="ECO:0000313" key="14">
    <source>
        <dbReference type="EMBL" id="ANF95639.1"/>
    </source>
</evidence>
<organism evidence="14 15">
    <name type="scientific">Paenibacillus bovis</name>
    <dbReference type="NCBI Taxonomy" id="1616788"/>
    <lineage>
        <taxon>Bacteria</taxon>
        <taxon>Bacillati</taxon>
        <taxon>Bacillota</taxon>
        <taxon>Bacilli</taxon>
        <taxon>Bacillales</taxon>
        <taxon>Paenibacillaceae</taxon>
        <taxon>Paenibacillus</taxon>
    </lineage>
</organism>